<dbReference type="AlphaFoldDB" id="A0A9X5E4Z7"/>
<feature type="domain" description="SnoaL-like" evidence="1">
    <location>
        <begin position="7"/>
        <end position="120"/>
    </location>
</feature>
<dbReference type="OrthoDB" id="3624661at2"/>
<dbReference type="RefSeq" id="WP_052290051.1">
    <property type="nucleotide sequence ID" value="NZ_JTJC03000001.1"/>
</dbReference>
<gene>
    <name evidence="2" type="ORF">QH73_0006340</name>
</gene>
<dbReference type="InterPro" id="IPR009959">
    <property type="entry name" value="Cyclase_SnoaL-like"/>
</dbReference>
<proteinExistence type="predicted"/>
<sequence length="141" mass="15464">MSLLAQAEQFFAALNAHDLDKVAAAIAPSASVRTPIGSFTGGEAYREWMLMHFRALPDFTHEIRGMAAESDRTLAFELHATGTMTGPLAMPGGDLPPTGRTINISASDFWRFEDGLIVEYHLYFDRLDFFGQLGLTPPADD</sequence>
<dbReference type="PANTHER" id="PTHR38436:SF1">
    <property type="entry name" value="ESTER CYCLASE"/>
    <property type="match status" value="1"/>
</dbReference>
<evidence type="ECO:0000313" key="3">
    <source>
        <dbReference type="Proteomes" id="UP000031532"/>
    </source>
</evidence>
<name>A0A9X5E4Z7_9CYAN</name>
<dbReference type="InterPro" id="IPR032710">
    <property type="entry name" value="NTF2-like_dom_sf"/>
</dbReference>
<keyword evidence="3" id="KW-1185">Reference proteome</keyword>
<dbReference type="PANTHER" id="PTHR38436">
    <property type="entry name" value="POLYKETIDE CYCLASE SNOAL-LIKE DOMAIN"/>
    <property type="match status" value="1"/>
</dbReference>
<dbReference type="GO" id="GO:0030638">
    <property type="term" value="P:polyketide metabolic process"/>
    <property type="evidence" value="ECO:0007669"/>
    <property type="project" value="InterPro"/>
</dbReference>
<evidence type="ECO:0000259" key="1">
    <source>
        <dbReference type="Pfam" id="PF12680"/>
    </source>
</evidence>
<protein>
    <submittedName>
        <fullName evidence="2">Ester cyclase</fullName>
    </submittedName>
</protein>
<dbReference type="Gene3D" id="3.10.450.50">
    <property type="match status" value="1"/>
</dbReference>
<accession>A0A9X5E4Z7</accession>
<reference evidence="2 3" key="1">
    <citation type="journal article" date="2015" name="Genome Announc.">
        <title>Draft Genome Sequence of the Terrestrial Cyanobacterium Scytonema millei VB511283, Isolated from Eastern India.</title>
        <authorList>
            <person name="Sen D."/>
            <person name="Chandrababunaidu M.M."/>
            <person name="Singh D."/>
            <person name="Sanghi N."/>
            <person name="Ghorai A."/>
            <person name="Mishra G.P."/>
            <person name="Madduluri M."/>
            <person name="Adhikary S.P."/>
            <person name="Tripathy S."/>
        </authorList>
    </citation>
    <scope>NUCLEOTIDE SEQUENCE [LARGE SCALE GENOMIC DNA]</scope>
    <source>
        <strain evidence="2 3">VB511283</strain>
    </source>
</reference>
<dbReference type="InterPro" id="IPR037401">
    <property type="entry name" value="SnoaL-like"/>
</dbReference>
<dbReference type="SUPFAM" id="SSF54427">
    <property type="entry name" value="NTF2-like"/>
    <property type="match status" value="1"/>
</dbReference>
<organism evidence="2 3">
    <name type="scientific">Scytonema millei VB511283</name>
    <dbReference type="NCBI Taxonomy" id="1245923"/>
    <lineage>
        <taxon>Bacteria</taxon>
        <taxon>Bacillati</taxon>
        <taxon>Cyanobacteriota</taxon>
        <taxon>Cyanophyceae</taxon>
        <taxon>Nostocales</taxon>
        <taxon>Scytonemataceae</taxon>
        <taxon>Scytonema</taxon>
    </lineage>
</organism>
<comment type="caution">
    <text evidence="2">The sequence shown here is derived from an EMBL/GenBank/DDBJ whole genome shotgun (WGS) entry which is preliminary data.</text>
</comment>
<dbReference type="Pfam" id="PF12680">
    <property type="entry name" value="SnoaL_2"/>
    <property type="match status" value="1"/>
</dbReference>
<evidence type="ECO:0000313" key="2">
    <source>
        <dbReference type="EMBL" id="NHC34279.1"/>
    </source>
</evidence>
<dbReference type="EMBL" id="JTJC03000001">
    <property type="protein sequence ID" value="NHC34279.1"/>
    <property type="molecule type" value="Genomic_DNA"/>
</dbReference>
<dbReference type="Proteomes" id="UP000031532">
    <property type="component" value="Unassembled WGS sequence"/>
</dbReference>